<keyword evidence="11" id="KW-1185">Reference proteome</keyword>
<dbReference type="Pfam" id="PF06011">
    <property type="entry name" value="TRP"/>
    <property type="match status" value="2"/>
</dbReference>
<dbReference type="PANTHER" id="PTHR31145">
    <property type="entry name" value="INTEGRAL MEMBRANE PROTEIN (AFU_ORTHOLOGUE AFUA_7G01610)"/>
    <property type="match status" value="1"/>
</dbReference>
<feature type="transmembrane region" description="Helical" evidence="7">
    <location>
        <begin position="286"/>
        <end position="305"/>
    </location>
</feature>
<dbReference type="HOGENOM" id="CLU_009253_1_0_1"/>
<evidence type="ECO:0000256" key="3">
    <source>
        <dbReference type="ARBA" id="ARBA00022692"/>
    </source>
</evidence>
<feature type="transmembrane region" description="Helical" evidence="7">
    <location>
        <begin position="374"/>
        <end position="399"/>
    </location>
</feature>
<reference evidence="10 11" key="1">
    <citation type="journal article" date="2011" name="PLoS Genet.">
        <title>Comparative genomic analysis of human fungal pathogens causing paracoccidioidomycosis.</title>
        <authorList>
            <person name="Desjardins C.A."/>
            <person name="Champion M.D."/>
            <person name="Holder J.W."/>
            <person name="Muszewska A."/>
            <person name="Goldberg J."/>
            <person name="Bailao A.M."/>
            <person name="Brigido M.M."/>
            <person name="Ferreira M.E."/>
            <person name="Garcia A.M."/>
            <person name="Grynberg M."/>
            <person name="Gujja S."/>
            <person name="Heiman D.I."/>
            <person name="Henn M.R."/>
            <person name="Kodira C.D."/>
            <person name="Leon-Narvaez H."/>
            <person name="Longo L.V."/>
            <person name="Ma L.J."/>
            <person name="Malavazi I."/>
            <person name="Matsuo A.L."/>
            <person name="Morais F.V."/>
            <person name="Pereira M."/>
            <person name="Rodriguez-Brito S."/>
            <person name="Sakthikumar S."/>
            <person name="Salem-Izacc S.M."/>
            <person name="Sykes S.M."/>
            <person name="Teixeira M.M."/>
            <person name="Vallejo M.C."/>
            <person name="Walter M.E."/>
            <person name="Yandava C."/>
            <person name="Young S."/>
            <person name="Zeng Q."/>
            <person name="Zucker J."/>
            <person name="Felipe M.S."/>
            <person name="Goldman G.H."/>
            <person name="Haas B.J."/>
            <person name="McEwen J.G."/>
            <person name="Nino-Vega G."/>
            <person name="Puccia R."/>
            <person name="San-Blas G."/>
            <person name="Soares C.M."/>
            <person name="Birren B.W."/>
            <person name="Cuomo C.A."/>
        </authorList>
    </citation>
    <scope>NUCLEOTIDE SEQUENCE [LARGE SCALE GENOMIC DNA]</scope>
    <source>
        <strain evidence="10 11">Pb18</strain>
    </source>
</reference>
<evidence type="ECO:0000256" key="5">
    <source>
        <dbReference type="ARBA" id="ARBA00022989"/>
    </source>
</evidence>
<evidence type="ECO:0008006" key="12">
    <source>
        <dbReference type="Google" id="ProtNLM"/>
    </source>
</evidence>
<keyword evidence="6 7" id="KW-0472">Membrane</keyword>
<evidence type="ECO:0000256" key="1">
    <source>
        <dbReference type="ARBA" id="ARBA00004141"/>
    </source>
</evidence>
<dbReference type="eggNOG" id="ENOG502R5MY">
    <property type="taxonomic scope" value="Eukaryota"/>
</dbReference>
<feature type="transmembrane region" description="Helical" evidence="7">
    <location>
        <begin position="67"/>
        <end position="89"/>
    </location>
</feature>
<dbReference type="EMBL" id="KN275961">
    <property type="protein sequence ID" value="EEH48581.2"/>
    <property type="molecule type" value="Genomic_DNA"/>
</dbReference>
<proteinExistence type="inferred from homology"/>
<feature type="domain" description="ML-like" evidence="9">
    <location>
        <begin position="4"/>
        <end position="62"/>
    </location>
</feature>
<evidence type="ECO:0000256" key="7">
    <source>
        <dbReference type="SAM" id="Phobius"/>
    </source>
</evidence>
<dbReference type="GO" id="GO:0016020">
    <property type="term" value="C:membrane"/>
    <property type="evidence" value="ECO:0007669"/>
    <property type="project" value="UniProtKB-SubCell"/>
</dbReference>
<evidence type="ECO:0000259" key="9">
    <source>
        <dbReference type="Pfam" id="PF14558"/>
    </source>
</evidence>
<dbReference type="Pfam" id="PF14558">
    <property type="entry name" value="TRP_N"/>
    <property type="match status" value="1"/>
</dbReference>
<dbReference type="InParanoid" id="C1GCD8"/>
<dbReference type="InterPro" id="IPR032800">
    <property type="entry name" value="TRP_N"/>
</dbReference>
<dbReference type="KEGG" id="pbn:PADG_04660"/>
<evidence type="ECO:0000313" key="11">
    <source>
        <dbReference type="Proteomes" id="UP000001628"/>
    </source>
</evidence>
<comment type="subcellular location">
    <subcellularLocation>
        <location evidence="1">Membrane</location>
        <topology evidence="1">Multi-pass membrane protein</topology>
    </subcellularLocation>
</comment>
<dbReference type="AlphaFoldDB" id="C1GCD8"/>
<feature type="transmembrane region" description="Helical" evidence="7">
    <location>
        <begin position="101"/>
        <end position="119"/>
    </location>
</feature>
<dbReference type="PANTHER" id="PTHR31145:SF7">
    <property type="entry name" value="TRP-LIKE ION CHANNEL"/>
    <property type="match status" value="1"/>
</dbReference>
<dbReference type="GO" id="GO:0055085">
    <property type="term" value="P:transmembrane transport"/>
    <property type="evidence" value="ECO:0007669"/>
    <property type="project" value="TreeGrafter"/>
</dbReference>
<feature type="transmembrane region" description="Helical" evidence="7">
    <location>
        <begin position="343"/>
        <end position="362"/>
    </location>
</feature>
<dbReference type="Proteomes" id="UP000001628">
    <property type="component" value="Unassembled WGS sequence"/>
</dbReference>
<dbReference type="InterPro" id="IPR040241">
    <property type="entry name" value="TRP_Flc/Pkd2-like"/>
</dbReference>
<dbReference type="OrthoDB" id="5377623at2759"/>
<keyword evidence="3 7" id="KW-0812">Transmembrane</keyword>
<organism evidence="10 11">
    <name type="scientific">Paracoccidioides brasiliensis (strain Pb18)</name>
    <dbReference type="NCBI Taxonomy" id="502780"/>
    <lineage>
        <taxon>Eukaryota</taxon>
        <taxon>Fungi</taxon>
        <taxon>Dikarya</taxon>
        <taxon>Ascomycota</taxon>
        <taxon>Pezizomycotina</taxon>
        <taxon>Eurotiomycetes</taxon>
        <taxon>Eurotiomycetidae</taxon>
        <taxon>Onygenales</taxon>
        <taxon>Ajellomycetaceae</taxon>
        <taxon>Paracoccidioides</taxon>
    </lineage>
</organism>
<dbReference type="GeneID" id="22583728"/>
<protein>
    <recommendedName>
        <fullName evidence="12">TRP C-terminal domain-containing protein</fullName>
    </recommendedName>
</protein>
<feature type="transmembrane region" description="Helical" evidence="7">
    <location>
        <begin position="311"/>
        <end position="331"/>
    </location>
</feature>
<keyword evidence="5 7" id="KW-1133">Transmembrane helix</keyword>
<dbReference type="RefSeq" id="XP_010760090.1">
    <property type="nucleotide sequence ID" value="XM_010761788.1"/>
</dbReference>
<comment type="similarity">
    <text evidence="2">Belongs to the transient receptor potential (TRP) ion channel family.</text>
</comment>
<name>C1GCD8_PARBD</name>
<feature type="transmembrane region" description="Helical" evidence="7">
    <location>
        <begin position="125"/>
        <end position="146"/>
    </location>
</feature>
<evidence type="ECO:0000313" key="10">
    <source>
        <dbReference type="EMBL" id="EEH48581.2"/>
    </source>
</evidence>
<accession>C1GCD8</accession>
<evidence type="ECO:0000259" key="8">
    <source>
        <dbReference type="Pfam" id="PF06011"/>
    </source>
</evidence>
<keyword evidence="4" id="KW-0732">Signal</keyword>
<dbReference type="STRING" id="502780.C1GCD8"/>
<evidence type="ECO:0000256" key="2">
    <source>
        <dbReference type="ARBA" id="ARBA00010642"/>
    </source>
</evidence>
<evidence type="ECO:0000256" key="6">
    <source>
        <dbReference type="ARBA" id="ARBA00023136"/>
    </source>
</evidence>
<dbReference type="VEuPathDB" id="FungiDB:PADG_04660"/>
<gene>
    <name evidence="10" type="ORF">PADG_04660</name>
</gene>
<feature type="domain" description="TRP C-terminal" evidence="8">
    <location>
        <begin position="72"/>
        <end position="262"/>
    </location>
</feature>
<evidence type="ECO:0000256" key="4">
    <source>
        <dbReference type="ARBA" id="ARBA00022729"/>
    </source>
</evidence>
<dbReference type="GO" id="GO:0009272">
    <property type="term" value="P:fungal-type cell wall biogenesis"/>
    <property type="evidence" value="ECO:0007669"/>
    <property type="project" value="TreeGrafter"/>
</dbReference>
<dbReference type="InterPro" id="IPR010308">
    <property type="entry name" value="TRP_C"/>
</dbReference>
<feature type="domain" description="TRP C-terminal" evidence="8">
    <location>
        <begin position="264"/>
        <end position="410"/>
    </location>
</feature>
<sequence length="577" mass="64660">MNSSIPIEANGILPLSTFDISLLPEVALKIPDFEGAAVLRLFANSSQSEMGCYSSFVTNGVTLAHPFAATSILGMLVLCGIFSSTALAIYGADVALFWSNYTHSPSVFVSFSILHHIYLSGALPLNWPSVLVAFWSNFAWFSGIIYNEKMQSAINQIIGTRRGDNRQRGESLARISNSNSRPRFNISKIYNRKLHPATSNLEMPQKHFGSLLLQQDIFRSSKRSPWFGTAIKPGLSLPGDNHGFAGTLAQEKIPTSNSFLTTPIHEDTRFLQQFGWLSAGYRRSTWWFFTVWLGYEFIHACLIGVNSSNAMIQVFGLLAVECIALVCLCWLRPFETTRINILMVYLLGFSKVITVALSSLFYPHFNLERSTTTIIGFAIIITQGLLTSCLLIYIFLGVISSFISITRHHTEPSSIETTNNGTLTRLRKNQLVYIERFLCGLCRPRPPKTSEEPEIQKRPSFHFDSFQSCSKIEHAETDNSSTLYSVHQSDMAYSYNSESRTIPHHQSSYDSMKTLHSNPCLCPRQYSCLRSVLTRNKLTPRSSSPISPLGTIHSESRTLHEELAADPRWQAAYQGLV</sequence>